<dbReference type="Pfam" id="PF14333">
    <property type="entry name" value="DUF4389"/>
    <property type="match status" value="2"/>
</dbReference>
<name>A0AAU8IVM6_9ACTN</name>
<accession>A0AAU8IVM6</accession>
<organism evidence="2">
    <name type="scientific">Streptomyces tabacisoli</name>
    <dbReference type="NCBI Taxonomy" id="3156398"/>
    <lineage>
        <taxon>Bacteria</taxon>
        <taxon>Bacillati</taxon>
        <taxon>Actinomycetota</taxon>
        <taxon>Actinomycetes</taxon>
        <taxon>Kitasatosporales</taxon>
        <taxon>Streptomycetaceae</taxon>
        <taxon>Streptomyces</taxon>
    </lineage>
</organism>
<evidence type="ECO:0000313" key="2">
    <source>
        <dbReference type="EMBL" id="XCJ71863.1"/>
    </source>
</evidence>
<reference evidence="2" key="1">
    <citation type="submission" date="2024-06" db="EMBL/GenBank/DDBJ databases">
        <title>Streptomyces sp. strain HUAS MG91 genome sequences.</title>
        <authorList>
            <person name="Mo P."/>
        </authorList>
    </citation>
    <scope>NUCLEOTIDE SEQUENCE</scope>
    <source>
        <strain evidence="2">HUAS MG91</strain>
    </source>
</reference>
<evidence type="ECO:0000256" key="1">
    <source>
        <dbReference type="SAM" id="Phobius"/>
    </source>
</evidence>
<dbReference type="EMBL" id="CP159534">
    <property type="protein sequence ID" value="XCJ71863.1"/>
    <property type="molecule type" value="Genomic_DNA"/>
</dbReference>
<proteinExistence type="predicted"/>
<dbReference type="AlphaFoldDB" id="A0AAU8IVM6"/>
<keyword evidence="1" id="KW-0812">Transmembrane</keyword>
<feature type="transmembrane region" description="Helical" evidence="1">
    <location>
        <begin position="47"/>
        <end position="71"/>
    </location>
</feature>
<keyword evidence="1" id="KW-0472">Membrane</keyword>
<dbReference type="KEGG" id="stac:ABII15_18640"/>
<feature type="transmembrane region" description="Helical" evidence="1">
    <location>
        <begin position="224"/>
        <end position="247"/>
    </location>
</feature>
<dbReference type="InterPro" id="IPR025498">
    <property type="entry name" value="DUF4389"/>
</dbReference>
<protein>
    <submittedName>
        <fullName evidence="2">DUF4389 domain-containing protein</fullName>
    </submittedName>
</protein>
<sequence length="267" mass="28298">MAASSSPYGAVPLVPGAEPLPELDVPSPGRQHRLTVLLRLLLLLPHAVLLAVLGVVTFCVAVVAWVATLILGRVPDSLEQWLAGFVGYATRFDAAAMLLTDRYPPFQVLGEPGGYPVQVRLRSTALNRAAVFFRLLLVIPAAVVASLAVAGWWAVALVSWIVVLVLGRMPQPLFEATAAVVRYRMRVSAYVLLLTSAYPKRLFGDQRSADAVIGIVRGPSATRPLMVGTAGQVLVGAFLLLGVAGWAGNATTYEPSPAQAGTERVSP</sequence>
<feature type="transmembrane region" description="Helical" evidence="1">
    <location>
        <begin position="131"/>
        <end position="163"/>
    </location>
</feature>
<dbReference type="RefSeq" id="WP_353943464.1">
    <property type="nucleotide sequence ID" value="NZ_CP159534.1"/>
</dbReference>
<gene>
    <name evidence="2" type="ORF">ABII15_18640</name>
</gene>
<keyword evidence="1" id="KW-1133">Transmembrane helix</keyword>